<dbReference type="RefSeq" id="XP_018022629.1">
    <property type="nucleotide sequence ID" value="XM_018167140.2"/>
</dbReference>
<dbReference type="CTD" id="79188"/>
<evidence type="ECO:0000256" key="2">
    <source>
        <dbReference type="ARBA" id="ARBA00004259"/>
    </source>
</evidence>
<keyword evidence="7 10" id="KW-1133">Transmembrane helix</keyword>
<dbReference type="GO" id="GO:0005789">
    <property type="term" value="C:endoplasmic reticulum membrane"/>
    <property type="evidence" value="ECO:0007669"/>
    <property type="project" value="UniProtKB-SubCell"/>
</dbReference>
<dbReference type="GO" id="GO:0006629">
    <property type="term" value="P:lipid metabolic process"/>
    <property type="evidence" value="ECO:0007669"/>
    <property type="project" value="TreeGrafter"/>
</dbReference>
<gene>
    <name evidence="12" type="primary">LOC108678685</name>
</gene>
<sequence>MRISSMNHIWSVVQTSYSRLAVGCLVLLLAVILLVWNETNAVQMTRSLDEGQHLVVPLASADAVAAEHDGKVVHVSGELVTSPPLRDLLYGVEIDAVRLKRRVQMYQWIEDPNEGLDVEISPGDASPLRPPAPSYSTAWKDKLVDSGLFSVPYGHDNPTSFPLQSEIQTAETVKIGNYLLSSEILETFTKFEPFSGDEEPSGGDVKLHAGMYYHTSDIFSPRVGDLRVQFYYAGHASTSYSIVGTLEGSTIKPYRSSGGQELVLLQEGTQGADAVLATHHKRASRAAWGLRLVAFTLLCAAVALLLPLLQVLACACGLPRDTGGGSGGRLTVSLAATLNLAVVAGCWCLDRPLLALMLGVLALYPPVKWGW</sequence>
<feature type="transmembrane region" description="Helical" evidence="10">
    <location>
        <begin position="20"/>
        <end position="37"/>
    </location>
</feature>
<dbReference type="GO" id="GO:0071763">
    <property type="term" value="P:nuclear membrane organization"/>
    <property type="evidence" value="ECO:0007669"/>
    <property type="project" value="TreeGrafter"/>
</dbReference>
<organism evidence="11 12">
    <name type="scientific">Hyalella azteca</name>
    <name type="common">Amphipod</name>
    <dbReference type="NCBI Taxonomy" id="294128"/>
    <lineage>
        <taxon>Eukaryota</taxon>
        <taxon>Metazoa</taxon>
        <taxon>Ecdysozoa</taxon>
        <taxon>Arthropoda</taxon>
        <taxon>Crustacea</taxon>
        <taxon>Multicrustacea</taxon>
        <taxon>Malacostraca</taxon>
        <taxon>Eumalacostraca</taxon>
        <taxon>Peracarida</taxon>
        <taxon>Amphipoda</taxon>
        <taxon>Senticaudata</taxon>
        <taxon>Talitrida</taxon>
        <taxon>Talitroidea</taxon>
        <taxon>Hyalellidae</taxon>
        <taxon>Hyalella</taxon>
    </lineage>
</organism>
<dbReference type="PANTHER" id="PTHR13416:SF2">
    <property type="entry name" value="TRANSMEMBRANE PROTEIN 43"/>
    <property type="match status" value="1"/>
</dbReference>
<feature type="transmembrane region" description="Helical" evidence="10">
    <location>
        <begin position="288"/>
        <end position="310"/>
    </location>
</feature>
<dbReference type="Proteomes" id="UP000694843">
    <property type="component" value="Unplaced"/>
</dbReference>
<evidence type="ECO:0000256" key="6">
    <source>
        <dbReference type="ARBA" id="ARBA00022824"/>
    </source>
</evidence>
<dbReference type="KEGG" id="hazt:108678685"/>
<evidence type="ECO:0000313" key="12">
    <source>
        <dbReference type="RefSeq" id="XP_018022629.1"/>
    </source>
</evidence>
<dbReference type="OMA" id="NMMALDE"/>
<evidence type="ECO:0000313" key="11">
    <source>
        <dbReference type="Proteomes" id="UP000694843"/>
    </source>
</evidence>
<evidence type="ECO:0000256" key="5">
    <source>
        <dbReference type="ARBA" id="ARBA00022692"/>
    </source>
</evidence>
<evidence type="ECO:0000256" key="7">
    <source>
        <dbReference type="ARBA" id="ARBA00022989"/>
    </source>
</evidence>
<comment type="similarity">
    <text evidence="4">Belongs to the TMEM43 family.</text>
</comment>
<dbReference type="GO" id="GO:0005637">
    <property type="term" value="C:nuclear inner membrane"/>
    <property type="evidence" value="ECO:0007669"/>
    <property type="project" value="TreeGrafter"/>
</dbReference>
<dbReference type="GeneID" id="108678685"/>
<evidence type="ECO:0000256" key="3">
    <source>
        <dbReference type="ARBA" id="ARBA00004586"/>
    </source>
</evidence>
<keyword evidence="8 10" id="KW-0472">Membrane</keyword>
<keyword evidence="11" id="KW-1185">Reference proteome</keyword>
<feature type="transmembrane region" description="Helical" evidence="10">
    <location>
        <begin position="330"/>
        <end position="349"/>
    </location>
</feature>
<evidence type="ECO:0000256" key="4">
    <source>
        <dbReference type="ARBA" id="ARBA00006627"/>
    </source>
</evidence>
<dbReference type="PANTHER" id="PTHR13416">
    <property type="match status" value="1"/>
</dbReference>
<proteinExistence type="inferred from homology"/>
<keyword evidence="6" id="KW-0256">Endoplasmic reticulum</keyword>
<dbReference type="InterPro" id="IPR012430">
    <property type="entry name" value="TMEM43_fam"/>
</dbReference>
<dbReference type="OrthoDB" id="410725at2759"/>
<reference evidence="12" key="1">
    <citation type="submission" date="2025-08" db="UniProtKB">
        <authorList>
            <consortium name="RefSeq"/>
        </authorList>
    </citation>
    <scope>IDENTIFICATION</scope>
    <source>
        <tissue evidence="12">Whole organism</tissue>
    </source>
</reference>
<comment type="subcellular location">
    <subcellularLocation>
        <location evidence="1">Endomembrane system</location>
        <topology evidence="1">Multi-pass membrane protein</topology>
    </subcellularLocation>
    <subcellularLocation>
        <location evidence="3">Endoplasmic reticulum membrane</location>
    </subcellularLocation>
    <subcellularLocation>
        <location evidence="2">Nucleus envelope</location>
    </subcellularLocation>
</comment>
<keyword evidence="9" id="KW-0539">Nucleus</keyword>
<name>A0A8B7P8Z2_HYAAZ</name>
<evidence type="ECO:0000256" key="10">
    <source>
        <dbReference type="SAM" id="Phobius"/>
    </source>
</evidence>
<evidence type="ECO:0000256" key="1">
    <source>
        <dbReference type="ARBA" id="ARBA00004127"/>
    </source>
</evidence>
<evidence type="ECO:0000256" key="9">
    <source>
        <dbReference type="ARBA" id="ARBA00023242"/>
    </source>
</evidence>
<protein>
    <submittedName>
        <fullName evidence="12">Transmembrane protein 43 homolog</fullName>
    </submittedName>
</protein>
<dbReference type="AlphaFoldDB" id="A0A8B7P8Z2"/>
<keyword evidence="5 10" id="KW-0812">Transmembrane</keyword>
<accession>A0A8B7P8Z2</accession>
<dbReference type="Pfam" id="PF07787">
    <property type="entry name" value="TMEM43"/>
    <property type="match status" value="1"/>
</dbReference>
<evidence type="ECO:0000256" key="8">
    <source>
        <dbReference type="ARBA" id="ARBA00023136"/>
    </source>
</evidence>